<dbReference type="PANTHER" id="PTHR11537:SF254">
    <property type="entry name" value="POTASSIUM VOLTAGE-GATED CHANNEL PROTEIN SHAB"/>
    <property type="match status" value="1"/>
</dbReference>
<keyword evidence="4 14" id="KW-0812">Transmembrane</keyword>
<evidence type="ECO:0000256" key="11">
    <source>
        <dbReference type="ARBA" id="ARBA00023303"/>
    </source>
</evidence>
<dbReference type="GO" id="GO:0001508">
    <property type="term" value="P:action potential"/>
    <property type="evidence" value="ECO:0007669"/>
    <property type="project" value="TreeGrafter"/>
</dbReference>
<comment type="caution">
    <text evidence="16">The sequence shown here is derived from an EMBL/GenBank/DDBJ whole genome shotgun (WGS) entry which is preliminary data.</text>
</comment>
<feature type="coiled-coil region" evidence="12">
    <location>
        <begin position="419"/>
        <end position="446"/>
    </location>
</feature>
<dbReference type="Gene3D" id="1.20.120.350">
    <property type="entry name" value="Voltage-gated potassium channels. Chain C"/>
    <property type="match status" value="1"/>
</dbReference>
<keyword evidence="8 14" id="KW-1133">Transmembrane helix</keyword>
<evidence type="ECO:0000256" key="10">
    <source>
        <dbReference type="ARBA" id="ARBA00023136"/>
    </source>
</evidence>
<keyword evidence="12" id="KW-0175">Coiled coil</keyword>
<gene>
    <name evidence="16" type="ORF">DERYTH_LOCUS2856</name>
</gene>
<feature type="region of interest" description="Disordered" evidence="13">
    <location>
        <begin position="53"/>
        <end position="89"/>
    </location>
</feature>
<feature type="transmembrane region" description="Helical" evidence="14">
    <location>
        <begin position="301"/>
        <end position="318"/>
    </location>
</feature>
<feature type="transmembrane region" description="Helical" evidence="14">
    <location>
        <begin position="146"/>
        <end position="168"/>
    </location>
</feature>
<dbReference type="EMBL" id="CAJVPY010000946">
    <property type="protein sequence ID" value="CAG8500105.1"/>
    <property type="molecule type" value="Genomic_DNA"/>
</dbReference>
<keyword evidence="11" id="KW-0407">Ion channel</keyword>
<keyword evidence="7" id="KW-0630">Potassium</keyword>
<accession>A0A9N9EZC4</accession>
<feature type="compositionally biased region" description="Acidic residues" evidence="13">
    <location>
        <begin position="68"/>
        <end position="80"/>
    </location>
</feature>
<reference evidence="16" key="1">
    <citation type="submission" date="2021-06" db="EMBL/GenBank/DDBJ databases">
        <authorList>
            <person name="Kallberg Y."/>
            <person name="Tangrot J."/>
            <person name="Rosling A."/>
        </authorList>
    </citation>
    <scope>NUCLEOTIDE SEQUENCE</scope>
    <source>
        <strain evidence="16">MA453B</strain>
    </source>
</reference>
<name>A0A9N9EZC4_9GLOM</name>
<keyword evidence="10 14" id="KW-0472">Membrane</keyword>
<evidence type="ECO:0000256" key="3">
    <source>
        <dbReference type="ARBA" id="ARBA00022538"/>
    </source>
</evidence>
<feature type="domain" description="Ion transport" evidence="15">
    <location>
        <begin position="112"/>
        <end position="356"/>
    </location>
</feature>
<evidence type="ECO:0000313" key="16">
    <source>
        <dbReference type="EMBL" id="CAG8500105.1"/>
    </source>
</evidence>
<dbReference type="InterPro" id="IPR003971">
    <property type="entry name" value="K_chnl_volt-dep_Kv5/Kv9"/>
</dbReference>
<dbReference type="OrthoDB" id="415460at2759"/>
<keyword evidence="2" id="KW-0813">Transport</keyword>
<dbReference type="PANTHER" id="PTHR11537">
    <property type="entry name" value="VOLTAGE-GATED POTASSIUM CHANNEL"/>
    <property type="match status" value="1"/>
</dbReference>
<evidence type="ECO:0000256" key="7">
    <source>
        <dbReference type="ARBA" id="ARBA00022958"/>
    </source>
</evidence>
<evidence type="ECO:0000256" key="5">
    <source>
        <dbReference type="ARBA" id="ARBA00022826"/>
    </source>
</evidence>
<feature type="transmembrane region" description="Helical" evidence="14">
    <location>
        <begin position="330"/>
        <end position="355"/>
    </location>
</feature>
<feature type="compositionally biased region" description="Polar residues" evidence="13">
    <location>
        <begin position="609"/>
        <end position="621"/>
    </location>
</feature>
<dbReference type="GO" id="GO:0005249">
    <property type="term" value="F:voltage-gated potassium channel activity"/>
    <property type="evidence" value="ECO:0007669"/>
    <property type="project" value="InterPro"/>
</dbReference>
<evidence type="ECO:0000256" key="9">
    <source>
        <dbReference type="ARBA" id="ARBA00023065"/>
    </source>
</evidence>
<dbReference type="Gene3D" id="1.10.287.70">
    <property type="match status" value="1"/>
</dbReference>
<evidence type="ECO:0000256" key="8">
    <source>
        <dbReference type="ARBA" id="ARBA00022989"/>
    </source>
</evidence>
<keyword evidence="17" id="KW-1185">Reference proteome</keyword>
<evidence type="ECO:0000256" key="14">
    <source>
        <dbReference type="SAM" id="Phobius"/>
    </source>
</evidence>
<dbReference type="GO" id="GO:0008076">
    <property type="term" value="C:voltage-gated potassium channel complex"/>
    <property type="evidence" value="ECO:0007669"/>
    <property type="project" value="InterPro"/>
</dbReference>
<organism evidence="16 17">
    <name type="scientific">Dentiscutata erythropus</name>
    <dbReference type="NCBI Taxonomy" id="1348616"/>
    <lineage>
        <taxon>Eukaryota</taxon>
        <taxon>Fungi</taxon>
        <taxon>Fungi incertae sedis</taxon>
        <taxon>Mucoromycota</taxon>
        <taxon>Glomeromycotina</taxon>
        <taxon>Glomeromycetes</taxon>
        <taxon>Diversisporales</taxon>
        <taxon>Gigasporaceae</taxon>
        <taxon>Dentiscutata</taxon>
    </lineage>
</organism>
<proteinExistence type="predicted"/>
<evidence type="ECO:0000256" key="1">
    <source>
        <dbReference type="ARBA" id="ARBA00004141"/>
    </source>
</evidence>
<dbReference type="AlphaFoldDB" id="A0A9N9EZC4"/>
<dbReference type="SUPFAM" id="SSF81324">
    <property type="entry name" value="Voltage-gated potassium channels"/>
    <property type="match status" value="1"/>
</dbReference>
<evidence type="ECO:0000259" key="15">
    <source>
        <dbReference type="Pfam" id="PF00520"/>
    </source>
</evidence>
<dbReference type="InterPro" id="IPR005821">
    <property type="entry name" value="Ion_trans_dom"/>
</dbReference>
<evidence type="ECO:0000256" key="2">
    <source>
        <dbReference type="ARBA" id="ARBA00022448"/>
    </source>
</evidence>
<evidence type="ECO:0000313" key="17">
    <source>
        <dbReference type="Proteomes" id="UP000789405"/>
    </source>
</evidence>
<sequence length="681" mass="78140">MDLIRFHIWESREIGITGAVPSEHSEYIPTGFENIENDDAYLLHRSNRLNDDNTSASVPAYDTSQYGYDDDNDNEEDEGPYEALKRQEDSKRTPLQNKLYYFFEVPVSKWAKVYSWLSLTVNLASISILCIDSIPSIMGQPYYDHIWYCMDITFVTFFTIEYIFRFYASSNKLKYLYQPSNVIDLISITAIYIQIIFSTRNEYPSSQLGPALRFVGILRLFRIVKLLHISKHTSGIGFNFSSQVFIRSAYQLLIGLIYALIIIIVSSVFMYYAERGELDPLDSTWYRYNDKGQRERSPYQSIVHSFWWAIVTITTTGYGDIVPVTPLGKLIAGLTMALGILVIALPTTIIGSNFMNEWAARQHSRNQSRLRKSREKTGSLNSVERLRALQVHNDLILETILEIQDRLAEIRPPNYYIRYKSYKEKHRQACERISELEHQLEKQKRITNNFDIFIRKTKSSSNNSDSTLADNDTDNSNKRILKFPLFRRSQTISCFGNSYAAFDTNFIHTHDNKSETKLKFPKMFSIDTLKKKIGRTFSTDHDDHKSSKRKKKRAIENTDISAPIAVRPAFTPIIDSGSSANSAYSGITLSQRPPHRRNHSSPEMIPTIRSVSGHSGGSVNPIINNKPRGIFIQDSNVNYPIHLDDIRPSRVIKVDQGDSTSLASHSKDTDIDRIEILVDEQ</sequence>
<evidence type="ECO:0000256" key="12">
    <source>
        <dbReference type="SAM" id="Coils"/>
    </source>
</evidence>
<protein>
    <submittedName>
        <fullName evidence="16">20499_t:CDS:1</fullName>
    </submittedName>
</protein>
<dbReference type="PRINTS" id="PR01494">
    <property type="entry name" value="KV9CHANNEL"/>
</dbReference>
<keyword evidence="5" id="KW-0631">Potassium channel</keyword>
<feature type="region of interest" description="Disordered" evidence="13">
    <location>
        <begin position="584"/>
        <end position="621"/>
    </location>
</feature>
<keyword evidence="6" id="KW-0851">Voltage-gated channel</keyword>
<feature type="transmembrane region" description="Helical" evidence="14">
    <location>
        <begin position="113"/>
        <end position="134"/>
    </location>
</feature>
<keyword evidence="9" id="KW-0406">Ion transport</keyword>
<comment type="subcellular location">
    <subcellularLocation>
        <location evidence="1">Membrane</location>
        <topology evidence="1">Multi-pass membrane protein</topology>
    </subcellularLocation>
</comment>
<dbReference type="Pfam" id="PF00520">
    <property type="entry name" value="Ion_trans"/>
    <property type="match status" value="1"/>
</dbReference>
<feature type="transmembrane region" description="Helical" evidence="14">
    <location>
        <begin position="249"/>
        <end position="273"/>
    </location>
</feature>
<dbReference type="InterPro" id="IPR028325">
    <property type="entry name" value="VG_K_chnl"/>
</dbReference>
<evidence type="ECO:0000256" key="13">
    <source>
        <dbReference type="SAM" id="MobiDB-lite"/>
    </source>
</evidence>
<evidence type="ECO:0000256" key="4">
    <source>
        <dbReference type="ARBA" id="ARBA00022692"/>
    </source>
</evidence>
<evidence type="ECO:0000256" key="6">
    <source>
        <dbReference type="ARBA" id="ARBA00022882"/>
    </source>
</evidence>
<dbReference type="Proteomes" id="UP000789405">
    <property type="component" value="Unassembled WGS sequence"/>
</dbReference>
<feature type="compositionally biased region" description="Polar residues" evidence="13">
    <location>
        <begin position="53"/>
        <end position="66"/>
    </location>
</feature>
<dbReference type="InterPro" id="IPR027359">
    <property type="entry name" value="Volt_channel_dom_sf"/>
</dbReference>
<dbReference type="PRINTS" id="PR00169">
    <property type="entry name" value="KCHANNEL"/>
</dbReference>
<keyword evidence="3" id="KW-0633">Potassium transport</keyword>